<feature type="compositionally biased region" description="Basic and acidic residues" evidence="1">
    <location>
        <begin position="54"/>
        <end position="73"/>
    </location>
</feature>
<comment type="caution">
    <text evidence="2">The sequence shown here is derived from an EMBL/GenBank/DDBJ whole genome shotgun (WGS) entry which is preliminary data.</text>
</comment>
<reference evidence="3 4" key="1">
    <citation type="submission" date="2017-09" db="EMBL/GenBank/DDBJ databases">
        <title>Large-scale bioinformatics analysis of Bacillus genomes uncovers conserved roles of natural products in bacterial physiology.</title>
        <authorList>
            <consortium name="Agbiome Team Llc"/>
            <person name="Bleich R.M."/>
            <person name="Kirk G.J."/>
            <person name="Santa Maria K.C."/>
            <person name="Allen S.E."/>
            <person name="Farag S."/>
            <person name="Shank E.A."/>
            <person name="Bowers A."/>
        </authorList>
    </citation>
    <scope>NUCLEOTIDE SEQUENCE [LARGE SCALE GENOMIC DNA]</scope>
    <source>
        <strain evidence="3 4">AFS007900</strain>
    </source>
</reference>
<dbReference type="EMBL" id="VIXF01000007">
    <property type="protein sequence ID" value="MBN9901512.1"/>
    <property type="molecule type" value="Genomic_DNA"/>
</dbReference>
<feature type="region of interest" description="Disordered" evidence="1">
    <location>
        <begin position="52"/>
        <end position="73"/>
    </location>
</feature>
<dbReference type="Proteomes" id="UP000775627">
    <property type="component" value="Unassembled WGS sequence"/>
</dbReference>
<evidence type="ECO:0000313" key="5">
    <source>
        <dbReference type="Proteomes" id="UP000775627"/>
    </source>
</evidence>
<dbReference type="Proteomes" id="UP000220502">
    <property type="component" value="Unassembled WGS sequence"/>
</dbReference>
<protein>
    <submittedName>
        <fullName evidence="2">Uncharacterized protein</fullName>
    </submittedName>
</protein>
<evidence type="ECO:0000313" key="3">
    <source>
        <dbReference type="EMBL" id="PEX50849.1"/>
    </source>
</evidence>
<evidence type="ECO:0000313" key="2">
    <source>
        <dbReference type="EMBL" id="MBN9901512.1"/>
    </source>
</evidence>
<accession>A0AAW4I5A0</accession>
<evidence type="ECO:0000256" key="1">
    <source>
        <dbReference type="SAM" id="MobiDB-lite"/>
    </source>
</evidence>
<dbReference type="AlphaFoldDB" id="A0AAW4I5A0"/>
<evidence type="ECO:0000313" key="4">
    <source>
        <dbReference type="Proteomes" id="UP000220502"/>
    </source>
</evidence>
<reference evidence="2" key="3">
    <citation type="journal article" date="2021" name="J. Invertebr. Pathol.">
        <title>Molecular characterization of a Bacillus thuringiensis strain from Argentina, toxic against Lepidoptera and Coleoptera, based on its whole-genome and Cry protein analysis.</title>
        <authorList>
            <person name="Nicolas Lazarte J."/>
            <person name="Pia Valacco M."/>
            <person name="Moreno S."/>
            <person name="Salerno G.L."/>
            <person name="Beron C.M."/>
        </authorList>
    </citation>
    <scope>NUCLEOTIDE SEQUENCE</scope>
    <source>
        <strain evidence="2">FCC7</strain>
    </source>
</reference>
<organism evidence="2 5">
    <name type="scientific">Bacillus thuringiensis</name>
    <dbReference type="NCBI Taxonomy" id="1428"/>
    <lineage>
        <taxon>Bacteria</taxon>
        <taxon>Bacillati</taxon>
        <taxon>Bacillota</taxon>
        <taxon>Bacilli</taxon>
        <taxon>Bacillales</taxon>
        <taxon>Bacillaceae</taxon>
        <taxon>Bacillus</taxon>
        <taxon>Bacillus cereus group</taxon>
    </lineage>
</organism>
<reference evidence="2" key="2">
    <citation type="submission" date="2019-07" db="EMBL/GenBank/DDBJ databases">
        <authorList>
            <person name="Lazarte J.N."/>
            <person name="Poliero A."/>
            <person name="Beron C."/>
        </authorList>
    </citation>
    <scope>NUCLEOTIDE SEQUENCE</scope>
    <source>
        <strain evidence="2">FCC7</strain>
    </source>
</reference>
<proteinExistence type="predicted"/>
<gene>
    <name evidence="3" type="ORF">CN461_10655</name>
    <name evidence="2" type="ORF">FME64_30010</name>
</gene>
<sequence length="73" mass="8187">MRALCLEYVIKNISRQNIASNYDRRDGTGPNAHKSVVEYWGRTTGLGNHFISEQGKKASESAKKFTEDNPGKD</sequence>
<dbReference type="EMBL" id="NTXF01000009">
    <property type="protein sequence ID" value="PEX50849.1"/>
    <property type="molecule type" value="Genomic_DNA"/>
</dbReference>
<name>A0AAW4I5A0_BACTU</name>